<reference evidence="2 3" key="1">
    <citation type="submission" date="2018-08" db="EMBL/GenBank/DDBJ databases">
        <title>Paenibacillus sp. M4BSY-1, whole genome shotgun sequence.</title>
        <authorList>
            <person name="Tuo L."/>
        </authorList>
    </citation>
    <scope>NUCLEOTIDE SEQUENCE [LARGE SCALE GENOMIC DNA]</scope>
    <source>
        <strain evidence="2 3">M4BSY-1</strain>
    </source>
</reference>
<organism evidence="2 3">
    <name type="scientific">Paenibacillus paeoniae</name>
    <dbReference type="NCBI Taxonomy" id="2292705"/>
    <lineage>
        <taxon>Bacteria</taxon>
        <taxon>Bacillati</taxon>
        <taxon>Bacillota</taxon>
        <taxon>Bacilli</taxon>
        <taxon>Bacillales</taxon>
        <taxon>Paenibacillaceae</taxon>
        <taxon>Paenibacillus</taxon>
    </lineage>
</organism>
<name>A0A371PMW8_9BACL</name>
<keyword evidence="3" id="KW-1185">Reference proteome</keyword>
<feature type="signal peptide" evidence="1">
    <location>
        <begin position="1"/>
        <end position="24"/>
    </location>
</feature>
<keyword evidence="1" id="KW-0732">Signal</keyword>
<protein>
    <recommendedName>
        <fullName evidence="4">Lipoprotein</fullName>
    </recommendedName>
</protein>
<evidence type="ECO:0000313" key="3">
    <source>
        <dbReference type="Proteomes" id="UP000261905"/>
    </source>
</evidence>
<gene>
    <name evidence="2" type="ORF">DX130_10950</name>
</gene>
<dbReference type="OrthoDB" id="2868629at2"/>
<dbReference type="EMBL" id="QUBQ01000001">
    <property type="protein sequence ID" value="REK77483.1"/>
    <property type="molecule type" value="Genomic_DNA"/>
</dbReference>
<evidence type="ECO:0008006" key="4">
    <source>
        <dbReference type="Google" id="ProtNLM"/>
    </source>
</evidence>
<evidence type="ECO:0000313" key="2">
    <source>
        <dbReference type="EMBL" id="REK77483.1"/>
    </source>
</evidence>
<dbReference type="Proteomes" id="UP000261905">
    <property type="component" value="Unassembled WGS sequence"/>
</dbReference>
<dbReference type="RefSeq" id="WP_116045111.1">
    <property type="nucleotide sequence ID" value="NZ_QUBQ01000001.1"/>
</dbReference>
<feature type="chain" id="PRO_5039274271" description="Lipoprotein" evidence="1">
    <location>
        <begin position="25"/>
        <end position="142"/>
    </location>
</feature>
<sequence>MIRHWSKLFLLLTILSLFSACSHSKPNTPIQSEKQLYPFYPGDLSKADEIRIRSGSTGELHTYTDQNQVQLWLESIRDIPFFAAPDREDSVGYLYHVYILEQGEETLSFYTASIGNHYFTDSEELRSKIEQLLLLPATSIAI</sequence>
<comment type="caution">
    <text evidence="2">The sequence shown here is derived from an EMBL/GenBank/DDBJ whole genome shotgun (WGS) entry which is preliminary data.</text>
</comment>
<accession>A0A371PMW8</accession>
<proteinExistence type="predicted"/>
<dbReference type="AlphaFoldDB" id="A0A371PMW8"/>
<evidence type="ECO:0000256" key="1">
    <source>
        <dbReference type="SAM" id="SignalP"/>
    </source>
</evidence>
<dbReference type="PROSITE" id="PS51257">
    <property type="entry name" value="PROKAR_LIPOPROTEIN"/>
    <property type="match status" value="1"/>
</dbReference>